<sequence length="255" mass="27453">MLLAEVEQHRSQLSQVTTLAASDITAYARAVMNESPEDVAGQVREASAAIVGTYSGVAAEGAALFYEGQRPQAGAPVEIAPPSIGERLAADLGYALAPLFTPEAFGSPGQTFLSRLAGAVSLHTAAGDRQTMMLTSAADPLSGGVRRFARAGACAFCAYLSTVEATVYDDTVWHTDCTCVNVPWWEDNPLPDADYMDRFADAAEKARADILADYREKRKLAPDLRLRNFHRQFPETAVNTKNIAARMRAEMGLAH</sequence>
<evidence type="ECO:0000313" key="2">
    <source>
        <dbReference type="Proteomes" id="UP001501645"/>
    </source>
</evidence>
<protein>
    <recommendedName>
        <fullName evidence="3">Capsid maturation protease</fullName>
    </recommendedName>
</protein>
<evidence type="ECO:0008006" key="3">
    <source>
        <dbReference type="Google" id="ProtNLM"/>
    </source>
</evidence>
<gene>
    <name evidence="1" type="ORF">GCM10023351_18720</name>
</gene>
<dbReference type="EMBL" id="BAABKO010000003">
    <property type="protein sequence ID" value="GAA4774575.1"/>
    <property type="molecule type" value="Genomic_DNA"/>
</dbReference>
<name>A0ABP9A7A3_9MICO</name>
<evidence type="ECO:0000313" key="1">
    <source>
        <dbReference type="EMBL" id="GAA4774575.1"/>
    </source>
</evidence>
<keyword evidence="2" id="KW-1185">Reference proteome</keyword>
<accession>A0ABP9A7A3</accession>
<reference evidence="2" key="1">
    <citation type="journal article" date="2019" name="Int. J. Syst. Evol. Microbiol.">
        <title>The Global Catalogue of Microorganisms (GCM) 10K type strain sequencing project: providing services to taxonomists for standard genome sequencing and annotation.</title>
        <authorList>
            <consortium name="The Broad Institute Genomics Platform"/>
            <consortium name="The Broad Institute Genome Sequencing Center for Infectious Disease"/>
            <person name="Wu L."/>
            <person name="Ma J."/>
        </authorList>
    </citation>
    <scope>NUCLEOTIDE SEQUENCE [LARGE SCALE GENOMIC DNA]</scope>
    <source>
        <strain evidence="2">JCM 18537</strain>
    </source>
</reference>
<organism evidence="1 2">
    <name type="scientific">Microbacterium gilvum</name>
    <dbReference type="NCBI Taxonomy" id="1336204"/>
    <lineage>
        <taxon>Bacteria</taxon>
        <taxon>Bacillati</taxon>
        <taxon>Actinomycetota</taxon>
        <taxon>Actinomycetes</taxon>
        <taxon>Micrococcales</taxon>
        <taxon>Microbacteriaceae</taxon>
        <taxon>Microbacterium</taxon>
    </lineage>
</organism>
<dbReference type="InterPro" id="IPR057369">
    <property type="entry name" value="VG15"/>
</dbReference>
<proteinExistence type="predicted"/>
<dbReference type="Proteomes" id="UP001501645">
    <property type="component" value="Unassembled WGS sequence"/>
</dbReference>
<comment type="caution">
    <text evidence="1">The sequence shown here is derived from an EMBL/GenBank/DDBJ whole genome shotgun (WGS) entry which is preliminary data.</text>
</comment>
<dbReference type="Pfam" id="PF25310">
    <property type="entry name" value="VG15"/>
    <property type="match status" value="1"/>
</dbReference>